<sequence>MKTAEIEIEEQKSSSRQPYLINIRQYALKLEVFFEVTWE</sequence>
<evidence type="ECO:0000313" key="1">
    <source>
        <dbReference type="EMBL" id="CAD8150427.1"/>
    </source>
</evidence>
<gene>
    <name evidence="1" type="ORF">POCTA_138.1.T0230328</name>
</gene>
<protein>
    <submittedName>
        <fullName evidence="1">Uncharacterized protein</fullName>
    </submittedName>
</protein>
<proteinExistence type="predicted"/>
<name>A0A8S1TF32_PAROT</name>
<reference evidence="1" key="1">
    <citation type="submission" date="2021-01" db="EMBL/GenBank/DDBJ databases">
        <authorList>
            <consortium name="Genoscope - CEA"/>
            <person name="William W."/>
        </authorList>
    </citation>
    <scope>NUCLEOTIDE SEQUENCE</scope>
</reference>
<dbReference type="EMBL" id="CAJJDP010000023">
    <property type="protein sequence ID" value="CAD8150427.1"/>
    <property type="molecule type" value="Genomic_DNA"/>
</dbReference>
<evidence type="ECO:0000313" key="2">
    <source>
        <dbReference type="Proteomes" id="UP000683925"/>
    </source>
</evidence>
<comment type="caution">
    <text evidence="1">The sequence shown here is derived from an EMBL/GenBank/DDBJ whole genome shotgun (WGS) entry which is preliminary data.</text>
</comment>
<dbReference type="AlphaFoldDB" id="A0A8S1TF32"/>
<organism evidence="1 2">
    <name type="scientific">Paramecium octaurelia</name>
    <dbReference type="NCBI Taxonomy" id="43137"/>
    <lineage>
        <taxon>Eukaryota</taxon>
        <taxon>Sar</taxon>
        <taxon>Alveolata</taxon>
        <taxon>Ciliophora</taxon>
        <taxon>Intramacronucleata</taxon>
        <taxon>Oligohymenophorea</taxon>
        <taxon>Peniculida</taxon>
        <taxon>Parameciidae</taxon>
        <taxon>Paramecium</taxon>
    </lineage>
</organism>
<dbReference type="Proteomes" id="UP000683925">
    <property type="component" value="Unassembled WGS sequence"/>
</dbReference>
<accession>A0A8S1TF32</accession>
<keyword evidence="2" id="KW-1185">Reference proteome</keyword>